<dbReference type="OrthoDB" id="8963340at2759"/>
<feature type="compositionally biased region" description="Pro residues" evidence="3">
    <location>
        <begin position="208"/>
        <end position="220"/>
    </location>
</feature>
<feature type="compositionally biased region" description="Pro residues" evidence="3">
    <location>
        <begin position="389"/>
        <end position="449"/>
    </location>
</feature>
<dbReference type="GO" id="GO:0005769">
    <property type="term" value="C:early endosome"/>
    <property type="evidence" value="ECO:0007669"/>
    <property type="project" value="InterPro"/>
</dbReference>
<proteinExistence type="predicted"/>
<feature type="compositionally biased region" description="Pro residues" evidence="3">
    <location>
        <begin position="249"/>
        <end position="259"/>
    </location>
</feature>
<dbReference type="Proteomes" id="UP000187429">
    <property type="component" value="Unassembled WGS sequence"/>
</dbReference>
<evidence type="ECO:0000259" key="4">
    <source>
        <dbReference type="PROSITE" id="PS50229"/>
    </source>
</evidence>
<feature type="compositionally biased region" description="Polar residues" evidence="3">
    <location>
        <begin position="229"/>
        <end position="242"/>
    </location>
</feature>
<dbReference type="SMART" id="SM00461">
    <property type="entry name" value="WH1"/>
    <property type="match status" value="1"/>
</dbReference>
<evidence type="ECO:0000256" key="2">
    <source>
        <dbReference type="ARBA" id="ARBA00023203"/>
    </source>
</evidence>
<evidence type="ECO:0000256" key="3">
    <source>
        <dbReference type="SAM" id="MobiDB-lite"/>
    </source>
</evidence>
<dbReference type="InterPro" id="IPR000697">
    <property type="entry name" value="WH1/EVH1_dom"/>
</dbReference>
<dbReference type="GO" id="GO:0071203">
    <property type="term" value="C:WASH complex"/>
    <property type="evidence" value="ECO:0007669"/>
    <property type="project" value="InterPro"/>
</dbReference>
<dbReference type="Pfam" id="PF00568">
    <property type="entry name" value="WH1"/>
    <property type="match status" value="1"/>
</dbReference>
<dbReference type="Gene3D" id="3.90.810.10">
    <property type="entry name" value="CRIB domain"/>
    <property type="match status" value="2"/>
</dbReference>
<dbReference type="Gene3D" id="2.30.29.30">
    <property type="entry name" value="Pleckstrin-homology domain (PH domain)/Phosphotyrosine-binding domain (PTB)"/>
    <property type="match status" value="1"/>
</dbReference>
<feature type="compositionally biased region" description="Pro residues" evidence="3">
    <location>
        <begin position="348"/>
        <end position="360"/>
    </location>
</feature>
<feature type="compositionally biased region" description="Pro residues" evidence="3">
    <location>
        <begin position="369"/>
        <end position="378"/>
    </location>
</feature>
<keyword evidence="1" id="KW-0597">Phosphoprotein</keyword>
<dbReference type="InterPro" id="IPR011993">
    <property type="entry name" value="PH-like_dom_sf"/>
</dbReference>
<dbReference type="SUPFAM" id="SSF50729">
    <property type="entry name" value="PH domain-like"/>
    <property type="match status" value="1"/>
</dbReference>
<keyword evidence="7" id="KW-1185">Reference proteome</keyword>
<comment type="caution">
    <text evidence="6">The sequence shown here is derived from an EMBL/GenBank/DDBJ whole genome shotgun (WGS) entry which is preliminary data.</text>
</comment>
<evidence type="ECO:0000259" key="5">
    <source>
        <dbReference type="PROSITE" id="PS51082"/>
    </source>
</evidence>
<dbReference type="AlphaFoldDB" id="A0A1R1XUY4"/>
<accession>A0A1R1XUY4</accession>
<dbReference type="PANTHER" id="PTHR23331">
    <property type="entry name" value="CXYORF1"/>
    <property type="match status" value="1"/>
</dbReference>
<dbReference type="GO" id="GO:0043014">
    <property type="term" value="F:alpha-tubulin binding"/>
    <property type="evidence" value="ECO:0007669"/>
    <property type="project" value="InterPro"/>
</dbReference>
<evidence type="ECO:0000256" key="1">
    <source>
        <dbReference type="ARBA" id="ARBA00022553"/>
    </source>
</evidence>
<dbReference type="GO" id="GO:0006887">
    <property type="term" value="P:exocytosis"/>
    <property type="evidence" value="ECO:0007669"/>
    <property type="project" value="TreeGrafter"/>
</dbReference>
<dbReference type="GO" id="GO:0043015">
    <property type="term" value="F:gamma-tubulin binding"/>
    <property type="evidence" value="ECO:0007669"/>
    <property type="project" value="TreeGrafter"/>
</dbReference>
<dbReference type="GO" id="GO:0055037">
    <property type="term" value="C:recycling endosome"/>
    <property type="evidence" value="ECO:0007669"/>
    <property type="project" value="TreeGrafter"/>
</dbReference>
<evidence type="ECO:0000313" key="7">
    <source>
        <dbReference type="Proteomes" id="UP000187429"/>
    </source>
</evidence>
<feature type="domain" description="WH2" evidence="5">
    <location>
        <begin position="469"/>
        <end position="488"/>
    </location>
</feature>
<dbReference type="PANTHER" id="PTHR23331:SF1">
    <property type="entry name" value="WASH COMPLEX SUBUNIT 1"/>
    <property type="match status" value="1"/>
</dbReference>
<dbReference type="CDD" id="cd01205">
    <property type="entry name" value="EVH1_WASP-like"/>
    <property type="match status" value="1"/>
</dbReference>
<feature type="region of interest" description="Disordered" evidence="3">
    <location>
        <begin position="187"/>
        <end position="523"/>
    </location>
</feature>
<dbReference type="GO" id="GO:0003779">
    <property type="term" value="F:actin binding"/>
    <property type="evidence" value="ECO:0007669"/>
    <property type="project" value="UniProtKB-KW"/>
</dbReference>
<dbReference type="InterPro" id="IPR003124">
    <property type="entry name" value="WH2_dom"/>
</dbReference>
<feature type="compositionally biased region" description="Low complexity" evidence="3">
    <location>
        <begin position="328"/>
        <end position="346"/>
    </location>
</feature>
<dbReference type="GO" id="GO:0005829">
    <property type="term" value="C:cytosol"/>
    <property type="evidence" value="ECO:0007669"/>
    <property type="project" value="GOC"/>
</dbReference>
<name>A0A1R1XUY4_9FUNG</name>
<sequence>MSSATLSQAEDKAIVKSAQPASSHKILTATVSRLYAADFDTLKWKYTKLWGALILVKDLLTNSYFLRIISFIEKRPVWEQELYVGFKLNVSSPFFCTFPGDEFLFGFDFSSEEEAVTFCSKVNGRGSKIQNNSNLSQESIEMIQNSRDPRWKLLISSLSSYGVTESQLEERKTREFIMNFVSEHGGVDGVTRKATNLDNKNKTSLPSPSQPPPPPPPPSSLPSMPGKINNPSNSTNGYSNSQPAIPNNPKLPPPPPPPQSTRRARGPPPPPPPSSSASSIRNRRMSNSNDSVRSSSPVSISSRTDGTRKYDRAPPPPPPPRRKNLNKPEPTSPSNNTASTPATNNSFSPPPPPPPPPPPMQSQNIPVSAAPPPPPSLPPRREKNEQQFSPPPPPPPPPAPSGISPSPPPPPPPPPPAHSGMSPPPPPPPPPPPAHSGIASPPPPPPPPSSSGAGIRIPMPPQSIVKPDARNALLESIKGNNKAKLRKVETKGSTKSFASRTGSVGSTLTGSQQSTSSVSPSDGLTNALAMALSKRNKAIAGSDSESDDADWD</sequence>
<dbReference type="InterPro" id="IPR028290">
    <property type="entry name" value="WASH1"/>
</dbReference>
<dbReference type="InterPro" id="IPR033927">
    <property type="entry name" value="WASPfam_EVH1"/>
</dbReference>
<dbReference type="GO" id="GO:0042147">
    <property type="term" value="P:retrograde transport, endosome to Golgi"/>
    <property type="evidence" value="ECO:0007669"/>
    <property type="project" value="TreeGrafter"/>
</dbReference>
<feature type="compositionally biased region" description="Low complexity" evidence="3">
    <location>
        <begin position="499"/>
        <end position="523"/>
    </location>
</feature>
<dbReference type="EMBL" id="LSSM01003274">
    <property type="protein sequence ID" value="OMJ18450.1"/>
    <property type="molecule type" value="Genomic_DNA"/>
</dbReference>
<dbReference type="InterPro" id="IPR036936">
    <property type="entry name" value="CRIB_dom_sf"/>
</dbReference>
<protein>
    <submittedName>
        <fullName evidence="6">Proline-rich protein LAS17</fullName>
    </submittedName>
</protein>
<keyword evidence="2" id="KW-0009">Actin-binding</keyword>
<organism evidence="6 7">
    <name type="scientific">Smittium culicis</name>
    <dbReference type="NCBI Taxonomy" id="133412"/>
    <lineage>
        <taxon>Eukaryota</taxon>
        <taxon>Fungi</taxon>
        <taxon>Fungi incertae sedis</taxon>
        <taxon>Zoopagomycota</taxon>
        <taxon>Kickxellomycotina</taxon>
        <taxon>Harpellomycetes</taxon>
        <taxon>Harpellales</taxon>
        <taxon>Legeriomycetaceae</taxon>
        <taxon>Smittium</taxon>
    </lineage>
</organism>
<feature type="compositionally biased region" description="Low complexity" evidence="3">
    <location>
        <begin position="275"/>
        <end position="304"/>
    </location>
</feature>
<gene>
    <name evidence="6" type="ORF">AYI69_g7013</name>
</gene>
<dbReference type="GO" id="GO:0032456">
    <property type="term" value="P:endocytic recycling"/>
    <property type="evidence" value="ECO:0007669"/>
    <property type="project" value="TreeGrafter"/>
</dbReference>
<dbReference type="PROSITE" id="PS51082">
    <property type="entry name" value="WH2"/>
    <property type="match status" value="1"/>
</dbReference>
<reference evidence="7" key="1">
    <citation type="submission" date="2017-01" db="EMBL/GenBank/DDBJ databases">
        <authorList>
            <person name="Wang Y."/>
            <person name="White M."/>
            <person name="Kvist S."/>
            <person name="Moncalvo J.-M."/>
        </authorList>
    </citation>
    <scope>NUCLEOTIDE SEQUENCE [LARGE SCALE GENOMIC DNA]</scope>
    <source>
        <strain evidence="7">ID-206-W2</strain>
    </source>
</reference>
<dbReference type="PROSITE" id="PS50229">
    <property type="entry name" value="WH1"/>
    <property type="match status" value="1"/>
</dbReference>
<feature type="domain" description="WH1" evidence="4">
    <location>
        <begin position="19"/>
        <end position="129"/>
    </location>
</feature>
<dbReference type="GO" id="GO:0034314">
    <property type="term" value="P:Arp2/3 complex-mediated actin nucleation"/>
    <property type="evidence" value="ECO:0007669"/>
    <property type="project" value="InterPro"/>
</dbReference>
<evidence type="ECO:0000313" key="6">
    <source>
        <dbReference type="EMBL" id="OMJ18450.1"/>
    </source>
</evidence>